<dbReference type="GO" id="GO:0005802">
    <property type="term" value="C:trans-Golgi network"/>
    <property type="evidence" value="ECO:0007669"/>
    <property type="project" value="TreeGrafter"/>
</dbReference>
<feature type="domain" description="Conserved oligomeric Golgi complex subunit 3 N-terminal" evidence="3">
    <location>
        <begin position="906"/>
        <end position="1014"/>
    </location>
</feature>
<comment type="similarity">
    <text evidence="1">Belongs to the NIBP family.</text>
</comment>
<evidence type="ECO:0000313" key="7">
    <source>
        <dbReference type="WBParaSite" id="nRc.2.0.1.t05907-RA"/>
    </source>
</evidence>
<dbReference type="Pfam" id="PF04136">
    <property type="entry name" value="COG3_N"/>
    <property type="match status" value="1"/>
</dbReference>
<evidence type="ECO:0000256" key="2">
    <source>
        <dbReference type="SAM" id="MobiDB-lite"/>
    </source>
</evidence>
<proteinExistence type="inferred from homology"/>
<evidence type="ECO:0000313" key="6">
    <source>
        <dbReference type="Proteomes" id="UP000887565"/>
    </source>
</evidence>
<keyword evidence="6" id="KW-1185">Reference proteome</keyword>
<evidence type="ECO:0000259" key="4">
    <source>
        <dbReference type="Pfam" id="PF08626"/>
    </source>
</evidence>
<evidence type="ECO:0000259" key="5">
    <source>
        <dbReference type="Pfam" id="PF20671"/>
    </source>
</evidence>
<feature type="region of interest" description="Disordered" evidence="2">
    <location>
        <begin position="365"/>
        <end position="394"/>
    </location>
</feature>
<sequence length="1102" mass="125786">MEDKDINPSPSDCLRILIYVELIGSKTPIFKAYFNQILKFLNDSFDELNVINEETPPRRVFFNFINELNESKLAWGEFQYFRRPVALIGFYFRTENSCSDETEIEEPQMIFDEFNTFSKTISANFSSLLESRLVMFDINNGNSDTRKTSNIGSKNFLHFDVEQLSPEYLDNFNESTIDFLNGLFWILEGKRRNSSAFDCQSGENLPLCPMVPDEEKFFVGLDKNSRLFRKRCTGRLKMQLAHLTLQSGLPLNALDIFSSAIEILKSSNDFLWLAGAYEGYVSALLIMRYCKRKPNRRVSIDRPSDQSQLVNGGLRRVATFSSPVMEFDQNLLPVSNVHSNTNKITRTKSSLCDIESVAKLDDSLAENSVPPNRKLLSSSSEHRNGSLSPRRSNYQSKVLNLTNSRQKFYSGLRIEDLEEKTKLALENYRKFSIAAGVECECALRLSTLYIEEKDYLRLDSFLRENCCTRFLTEDCRQFDDLRKIYPTLLNSMDSYLHPCRKIHKDCTKKLACPQGWPAVRIRAFHELFVAAQRAQYFDAAVRLFEVLPLPAYLTPRSIENNDLDSIFIYTPLTNSSEIDNRPLWVADCTGAVEITLMARCNGIPFEAVPTEIILPPFNETCAKLIITPKSEGVLTITGYTCEVMNVVTVCDLRDIEWLSSEDKRMYKESPSSSKRFRKYDYKIRVVEHLPELSFDFSTLPRIRDFSVEFHSTEVYATEIELCAGQSTSYDITVMNESDMLIDEVSCEVSGLIVSDLLLSGQISISCFQDLQNGSRLAADQILWIGAKEFSFSMALLSSIMWQLSPEQSKIVEDLKEFDEKFLDDLVKAADMGAMSNDNSGANSVVEVKVSKHVRIFTTYTLNYLQDMKQEKNNNCTEMGGMALSSLVAIDDSESTIIPEKQMVEQKTLISYENEANKLLSELEASRQFLLDLVQKYEGVSHKTSSLHEACDKLMSDQTALTTVAEEMRHRLTYFDRIDQISQKLQSPLLSVTGESFMQILISIDETITFLNNNTTESAKVDDTFTLFYGLFGTHAPNIKSLMENLEKKRNDSEEYASLLDDCYGYYFEKREQLISPSVRTSIEQLRKAHSGSCLLHKIDISK</sequence>
<organism evidence="6 7">
    <name type="scientific">Romanomermis culicivorax</name>
    <name type="common">Nematode worm</name>
    <dbReference type="NCBI Taxonomy" id="13658"/>
    <lineage>
        <taxon>Eukaryota</taxon>
        <taxon>Metazoa</taxon>
        <taxon>Ecdysozoa</taxon>
        <taxon>Nematoda</taxon>
        <taxon>Enoplea</taxon>
        <taxon>Dorylaimia</taxon>
        <taxon>Mermithida</taxon>
        <taxon>Mermithoidea</taxon>
        <taxon>Mermithidae</taxon>
        <taxon>Romanomermis</taxon>
    </lineage>
</organism>
<dbReference type="PANTHER" id="PTHR21512:SF5">
    <property type="entry name" value="TRAFFICKING PROTEIN PARTICLE COMPLEX SUBUNIT 9"/>
    <property type="match status" value="1"/>
</dbReference>
<dbReference type="AlphaFoldDB" id="A0A915HWH8"/>
<reference evidence="7" key="1">
    <citation type="submission" date="2022-11" db="UniProtKB">
        <authorList>
            <consortium name="WormBaseParasite"/>
        </authorList>
    </citation>
    <scope>IDENTIFICATION</scope>
</reference>
<feature type="domain" description="Trs120/TRAPPC9 N-terminal" evidence="4">
    <location>
        <begin position="220"/>
        <end position="291"/>
    </location>
</feature>
<dbReference type="InterPro" id="IPR048685">
    <property type="entry name" value="COG3_C"/>
</dbReference>
<name>A0A915HWH8_ROMCU</name>
<dbReference type="InterPro" id="IPR048320">
    <property type="entry name" value="COG3_N"/>
</dbReference>
<feature type="domain" description="Conserved oligomeric Golgi complex subunit 3 C-terminal" evidence="5">
    <location>
        <begin position="1025"/>
        <end position="1091"/>
    </location>
</feature>
<dbReference type="Proteomes" id="UP000887565">
    <property type="component" value="Unplaced"/>
</dbReference>
<evidence type="ECO:0000259" key="3">
    <source>
        <dbReference type="Pfam" id="PF04136"/>
    </source>
</evidence>
<dbReference type="Pfam" id="PF20671">
    <property type="entry name" value="COG3_C"/>
    <property type="match status" value="1"/>
</dbReference>
<dbReference type="InterPro" id="IPR013935">
    <property type="entry name" value="Trs120_TRAPPC9"/>
</dbReference>
<dbReference type="WBParaSite" id="nRc.2.0.1.t05907-RA">
    <property type="protein sequence ID" value="nRc.2.0.1.t05907-RA"/>
    <property type="gene ID" value="nRc.2.0.1.g05907"/>
</dbReference>
<dbReference type="Pfam" id="PF08626">
    <property type="entry name" value="TRAPPC9-Trs120"/>
    <property type="match status" value="1"/>
</dbReference>
<accession>A0A915HWH8</accession>
<protein>
    <submittedName>
        <fullName evidence="7">Conserved oligomeric Golgi complex subunit 3</fullName>
    </submittedName>
</protein>
<dbReference type="InterPro" id="IPR058563">
    <property type="entry name" value="Trs120_TRAPPC9_N"/>
</dbReference>
<dbReference type="PANTHER" id="PTHR21512">
    <property type="entry name" value="TRAFFICKING PROTEIN PARTICLE COMPLEX SUBUNIT 9"/>
    <property type="match status" value="1"/>
</dbReference>
<evidence type="ECO:0000256" key="1">
    <source>
        <dbReference type="ARBA" id="ARBA00008459"/>
    </source>
</evidence>